<dbReference type="KEGG" id="tpal:117651002"/>
<dbReference type="RefSeq" id="XP_034250584.1">
    <property type="nucleotide sequence ID" value="XM_034394693.1"/>
</dbReference>
<feature type="region of interest" description="Disordered" evidence="1">
    <location>
        <begin position="1172"/>
        <end position="1224"/>
    </location>
</feature>
<organism evidence="3">
    <name type="scientific">Thrips palmi</name>
    <name type="common">Melon thrips</name>
    <dbReference type="NCBI Taxonomy" id="161013"/>
    <lineage>
        <taxon>Eukaryota</taxon>
        <taxon>Metazoa</taxon>
        <taxon>Ecdysozoa</taxon>
        <taxon>Arthropoda</taxon>
        <taxon>Hexapoda</taxon>
        <taxon>Insecta</taxon>
        <taxon>Pterygota</taxon>
        <taxon>Neoptera</taxon>
        <taxon>Paraneoptera</taxon>
        <taxon>Thysanoptera</taxon>
        <taxon>Terebrantia</taxon>
        <taxon>Thripoidea</taxon>
        <taxon>Thripidae</taxon>
        <taxon>Thrips</taxon>
    </lineage>
</organism>
<evidence type="ECO:0000313" key="2">
    <source>
        <dbReference type="Proteomes" id="UP000515158"/>
    </source>
</evidence>
<evidence type="ECO:0000313" key="3">
    <source>
        <dbReference type="RefSeq" id="XP_034250584.1"/>
    </source>
</evidence>
<feature type="compositionally biased region" description="Polar residues" evidence="1">
    <location>
        <begin position="1215"/>
        <end position="1224"/>
    </location>
</feature>
<name>A0A6P8ZZQ8_THRPL</name>
<feature type="region of interest" description="Disordered" evidence="1">
    <location>
        <begin position="88"/>
        <end position="107"/>
    </location>
</feature>
<evidence type="ECO:0000256" key="1">
    <source>
        <dbReference type="SAM" id="MobiDB-lite"/>
    </source>
</evidence>
<keyword evidence="2" id="KW-1185">Reference proteome</keyword>
<accession>A0A6P8ZZQ8</accession>
<feature type="region of interest" description="Disordered" evidence="1">
    <location>
        <begin position="1030"/>
        <end position="1056"/>
    </location>
</feature>
<feature type="region of interest" description="Disordered" evidence="1">
    <location>
        <begin position="1250"/>
        <end position="1271"/>
    </location>
</feature>
<dbReference type="Proteomes" id="UP000515158">
    <property type="component" value="Unplaced"/>
</dbReference>
<dbReference type="InParanoid" id="A0A6P8ZZQ8"/>
<dbReference type="CDD" id="cd21853">
    <property type="entry name" value="KNL1_NTD"/>
    <property type="match status" value="1"/>
</dbReference>
<reference evidence="3" key="1">
    <citation type="submission" date="2025-08" db="UniProtKB">
        <authorList>
            <consortium name="RefSeq"/>
        </authorList>
    </citation>
    <scope>IDENTIFICATION</scope>
    <source>
        <tissue evidence="3">Total insect</tissue>
    </source>
</reference>
<gene>
    <name evidence="3" type="primary">LOC117651002</name>
</gene>
<dbReference type="OrthoDB" id="8197607at2759"/>
<protein>
    <submittedName>
        <fullName evidence="3">LOW QUALITY PROTEIN: uncharacterized protein LOC117651002</fullName>
    </submittedName>
</protein>
<dbReference type="GeneID" id="117651002"/>
<feature type="compositionally biased region" description="Low complexity" evidence="1">
    <location>
        <begin position="1254"/>
        <end position="1269"/>
    </location>
</feature>
<sequence>MADRNRRKSSILKLPKSNARAPLQDVNTLEVKTTLDDDLTSHTALARRRVSFAGKNFVKEFCSEADIVSVYHAPEYEELLASAESSGLVTSDSSNTHSSTTISENNSTFGSRAQLSASKSVSIQDDYDPCDEIMLQFKGKKGPQTQAQKPSGKTRLSFGDICIPKFESEDAPPPAVETSTRNIKTCSSHKKADAQENYLMAGTKTSNPILGAHLCVRSKVFNLLLKLSIIVSKSTKLSIKDRTELRSVLIGSGEERKPEVKRFLFEGGVAQSEYEDTSPSLVGSSVPTPTMENSVFVSQTNLAHSASEAPKIGIEHMNNVDCGLGDTTQCMNESMDFTKAVPGVIHIGCLENPVADDNKIQLEPIRQSLPHSKTQIMCTSMEFTQALPGNIQTDFQHGNNPFPDKRENEIRYSNKAKSTATKPSGPVPSEIQVGFPIDRITGVLQTEKEAVNQTIAMDSSMEMTKPLPSNIQVGFASNDIGILPKEGGMANCTTAMHTSMEMTRPLPSNIQVGLASNDMAGFLHKDGGVANCTVAMHTSMEMTRPLPSNIQVGLAANDMAGIPYKEIGMVNHTIAMDTSMEMTKPLPTNIQVGLASNNMAGILHKEGVMANCTTAMHTSMEMTRPLPSNIQVGLTSNNVAGILHKEGGMVNCTTAIHTSMEMTKPLPSNIQVGLASNDMAGILHKEGGMANCTTAMHTSMEMTKPLPSNIQVGLAANDMSGIPNKEIGMANDTIAMDTSMEMTKPLPSNIQIGLASNNVARIPHKQSGMANHTVAMDTSMEMTKPLPSNIQVGFVSNDLAGITFNEDGVAKPSTSFKEEFDKDQKVQSNFLQGSVTIHSSDAHELPMGHPSFEIEDSFVLPADPFKSKPLLNSSPPRQSGIEAYQSLSKKVAVSSQVGVEHTQSGMGLSSMSDIISPVPNELQEKPLSNTRIGADPFKSKVISILPHSVQAAVEEVRSLEVPLRTTANTELSPRTKSHFSVSKSPNSIALKAVSGSPIASTKTEHPTPFLDVSNPFKSKSRLMNSPIKHSNELSVHVSPSNKEADGPNSEVRNDGAMQPTTATLLGDMSSHHLMISDEPDPFQDVPSVNMEISASINDSGANLLHTTIKNAELTLQQMHSPDLEEMQPISRNKENSYLVKALEDMDCDPFPSEGASSALLPSNEANSCLSHQIASPEDEGSINKKSTRDDTDKIEGIQTAKRSRDHSLDCRGVDPNTSDESSSSKRLCKYRPVAVSKECKETFNGTFGSDLSEKMSSSSSSNQNCSNTSSDEHFRSVDDIVSNPKLWIAMKKGEDLWSFSFTHMCFELEVHLKMSSTAEGIVEGSHGRFLWNVSDSTKPIIRWGMKILMDKLDTKEWDSLLYHSPNFLNTMQKLRSTVIDIKSFLAEAIAQEGLLNLEYTPNSFSTLIMSFKLHLCFQVTVELDLLERFTPDHITVLNIFGKVREQEVKNLVTGVKKDKFFVRNYIRDIKDYVVTLESFCK</sequence>
<proteinExistence type="predicted"/>
<feature type="compositionally biased region" description="Basic and acidic residues" evidence="1">
    <location>
        <begin position="1186"/>
        <end position="1195"/>
    </location>
</feature>